<dbReference type="Proteomes" id="UP001318860">
    <property type="component" value="Unassembled WGS sequence"/>
</dbReference>
<keyword evidence="2" id="KW-0479">Metal-binding</keyword>
<dbReference type="InterPro" id="IPR001394">
    <property type="entry name" value="Peptidase_C19_UCH"/>
</dbReference>
<accession>A0ABR0V767</accession>
<feature type="domain" description="MYND-type" evidence="8">
    <location>
        <begin position="52"/>
        <end position="89"/>
    </location>
</feature>
<dbReference type="InterPro" id="IPR028889">
    <property type="entry name" value="USP"/>
</dbReference>
<feature type="compositionally biased region" description="Polar residues" evidence="6">
    <location>
        <begin position="220"/>
        <end position="238"/>
    </location>
</feature>
<dbReference type="EMBL" id="JABTTQ020001565">
    <property type="protein sequence ID" value="KAK6130672.1"/>
    <property type="molecule type" value="Genomic_DNA"/>
</dbReference>
<evidence type="ECO:0000256" key="4">
    <source>
        <dbReference type="ARBA" id="ARBA00022833"/>
    </source>
</evidence>
<evidence type="ECO:0008006" key="11">
    <source>
        <dbReference type="Google" id="ProtNLM"/>
    </source>
</evidence>
<feature type="compositionally biased region" description="Basic and acidic residues" evidence="6">
    <location>
        <begin position="1068"/>
        <end position="1091"/>
    </location>
</feature>
<evidence type="ECO:0000259" key="7">
    <source>
        <dbReference type="PROSITE" id="PS50235"/>
    </source>
</evidence>
<dbReference type="SUPFAM" id="SSF144232">
    <property type="entry name" value="HIT/MYND zinc finger-like"/>
    <property type="match status" value="1"/>
</dbReference>
<dbReference type="PROSITE" id="PS50865">
    <property type="entry name" value="ZF_MYND_2"/>
    <property type="match status" value="1"/>
</dbReference>
<reference evidence="9 10" key="1">
    <citation type="journal article" date="2021" name="Comput. Struct. Biotechnol. J.">
        <title>De novo genome assembly of the potent medicinal plant Rehmannia glutinosa using nanopore technology.</title>
        <authorList>
            <person name="Ma L."/>
            <person name="Dong C."/>
            <person name="Song C."/>
            <person name="Wang X."/>
            <person name="Zheng X."/>
            <person name="Niu Y."/>
            <person name="Chen S."/>
            <person name="Feng W."/>
        </authorList>
    </citation>
    <scope>NUCLEOTIDE SEQUENCE [LARGE SCALE GENOMIC DNA]</scope>
    <source>
        <strain evidence="9">DH-2019</strain>
    </source>
</reference>
<comment type="similarity">
    <text evidence="1">Belongs to the peptidase C19 family.</text>
</comment>
<evidence type="ECO:0000256" key="2">
    <source>
        <dbReference type="ARBA" id="ARBA00022723"/>
    </source>
</evidence>
<dbReference type="InterPro" id="IPR002893">
    <property type="entry name" value="Znf_MYND"/>
</dbReference>
<dbReference type="SUPFAM" id="SSF54001">
    <property type="entry name" value="Cysteine proteinases"/>
    <property type="match status" value="1"/>
</dbReference>
<gene>
    <name evidence="9" type="ORF">DH2020_035574</name>
</gene>
<keyword evidence="4" id="KW-0862">Zinc</keyword>
<protein>
    <recommendedName>
        <fullName evidence="11">Ubiquitin carboxyl-terminal hydrolase</fullName>
    </recommendedName>
</protein>
<evidence type="ECO:0000256" key="3">
    <source>
        <dbReference type="ARBA" id="ARBA00022771"/>
    </source>
</evidence>
<dbReference type="Gene3D" id="3.90.70.10">
    <property type="entry name" value="Cysteine proteinases"/>
    <property type="match status" value="1"/>
</dbReference>
<feature type="compositionally biased region" description="Basic and acidic residues" evidence="6">
    <location>
        <begin position="479"/>
        <end position="492"/>
    </location>
</feature>
<dbReference type="Pfam" id="PF00443">
    <property type="entry name" value="UCH"/>
    <property type="match status" value="1"/>
</dbReference>
<name>A0ABR0V767_REHGL</name>
<feature type="region of interest" description="Disordered" evidence="6">
    <location>
        <begin position="470"/>
        <end position="493"/>
    </location>
</feature>
<keyword evidence="10" id="KW-1185">Reference proteome</keyword>
<organism evidence="9 10">
    <name type="scientific">Rehmannia glutinosa</name>
    <name type="common">Chinese foxglove</name>
    <dbReference type="NCBI Taxonomy" id="99300"/>
    <lineage>
        <taxon>Eukaryota</taxon>
        <taxon>Viridiplantae</taxon>
        <taxon>Streptophyta</taxon>
        <taxon>Embryophyta</taxon>
        <taxon>Tracheophyta</taxon>
        <taxon>Spermatophyta</taxon>
        <taxon>Magnoliopsida</taxon>
        <taxon>eudicotyledons</taxon>
        <taxon>Gunneridae</taxon>
        <taxon>Pentapetalae</taxon>
        <taxon>asterids</taxon>
        <taxon>lamiids</taxon>
        <taxon>Lamiales</taxon>
        <taxon>Orobanchaceae</taxon>
        <taxon>Rehmannieae</taxon>
        <taxon>Rehmannia</taxon>
    </lineage>
</organism>
<dbReference type="PANTHER" id="PTHR24006">
    <property type="entry name" value="UBIQUITIN CARBOXYL-TERMINAL HYDROLASE"/>
    <property type="match status" value="1"/>
</dbReference>
<feature type="region of interest" description="Disordered" evidence="6">
    <location>
        <begin position="965"/>
        <end position="1102"/>
    </location>
</feature>
<feature type="compositionally biased region" description="Low complexity" evidence="6">
    <location>
        <begin position="1039"/>
        <end position="1049"/>
    </location>
</feature>
<keyword evidence="3 5" id="KW-0863">Zinc-finger</keyword>
<evidence type="ECO:0000256" key="6">
    <source>
        <dbReference type="SAM" id="MobiDB-lite"/>
    </source>
</evidence>
<feature type="compositionally biased region" description="Low complexity" evidence="6">
    <location>
        <begin position="970"/>
        <end position="987"/>
    </location>
</feature>
<evidence type="ECO:0000256" key="1">
    <source>
        <dbReference type="ARBA" id="ARBA00009085"/>
    </source>
</evidence>
<dbReference type="InterPro" id="IPR050164">
    <property type="entry name" value="Peptidase_C19"/>
</dbReference>
<evidence type="ECO:0000259" key="8">
    <source>
        <dbReference type="PROSITE" id="PS50865"/>
    </source>
</evidence>
<dbReference type="PROSITE" id="PS01360">
    <property type="entry name" value="ZF_MYND_1"/>
    <property type="match status" value="1"/>
</dbReference>
<dbReference type="Pfam" id="PF01753">
    <property type="entry name" value="zf-MYND"/>
    <property type="match status" value="1"/>
</dbReference>
<feature type="compositionally biased region" description="Basic and acidic residues" evidence="6">
    <location>
        <begin position="1028"/>
        <end position="1038"/>
    </location>
</feature>
<dbReference type="Gene3D" id="6.10.140.2220">
    <property type="match status" value="1"/>
</dbReference>
<feature type="region of interest" description="Disordered" evidence="6">
    <location>
        <begin position="194"/>
        <end position="281"/>
    </location>
</feature>
<comment type="caution">
    <text evidence="9">The sequence shown here is derived from an EMBL/GenBank/DDBJ whole genome shotgun (WGS) entry which is preliminary data.</text>
</comment>
<dbReference type="PROSITE" id="PS50235">
    <property type="entry name" value="USP_3"/>
    <property type="match status" value="1"/>
</dbReference>
<sequence length="1102" mass="121852">MIFASQETARAELEASSGYGSYGSGLVAETVAEEPFIGPLGSSPGRQLQYQCEVCFSPTTTRCKQCKAVRYCSRKCQIFHWRQGHKDDCRSVTTDQNIDVGAHSCLNEFKQDEIRSSRNGIQAMDTIKPVEFSSGKRKFSNPILHELGENNDTEAETSDDWKKPDMNMKASVNSLPDECSSSTISVDMSVASDSNFKGVDRNDGLSTLTNMESTRPILSEQPSLTNPEHSPAASSVSYQLKPGYIDTNEKSKSSTSPDCSATGSEEHLPSEHSTPSDFWGGTIEPIKSNINAFEFDDVNMSNSRSSCLPSSGKTNVRVEMLGADMNRVPTDDPSPATLIPRKSISISEVSEDGFKSRGPVFFKLPDQCGVCITSAECSSKEEVKLSSSNVPNKYVADFSSLQSVSPKMVDHEVGANGFSDTLKSQQNDSSRLGYSEAHLSSRACTRKTAILDAQSLENERPKMVDHDVDGANGFSDTLKNQRNDSSRLRSSEAHLSSRACTRKTAILDAQSLENERTNGDASCSLDSRGYVRVATSGTNPSELRASNFIKHGSLGTGSGIMGRYEGSFPYELFVKLYNWNKVELRPSGLKNCGNSCYANAVLQCLAFTPPLTAYFLQGLHAKACHKKEWCFTCEFEALVKKAKEGNYPLSPARIMSQMQHVASHLVHGKEEDAHEFLRYAIDAMQLVCLKEAGVKLPTSLDEETTLLGLTFGGYLQSKIECMRCGGISKQHERIMDLTIEIGGEIGTLEDALRQFTRSEILDGENKYRCGRCKSYEKAKKKLRVLEAPNVLTIALKRFQSGKFGKLNKSVKFPEILNLAPYMRGTSDKSPIYQLYGAVVHLDVMNATFSGHYVCYIKNNQGRWFKADDSMVQVVELEKVLSNDAYMLFYARCSPRAPKLIRSSMIPHDHRKSKNPTGVFKFQPTEPWDVSIAELNNHTSNGELYRTSFRPTRSEDDLLTEYSSFFSETGSHSTESSNRESTSTDDSTLFGDMGNGWNRPSRSTTSDSDTPSPSSSLSPLRTRHSPLADLDRYSSDAERSSASSVNVSSNKNDGDGFWSSSSKVMCEPSNKEFSRRDDKSDRLGSDESRDNNVKGVYVRRSMR</sequence>
<dbReference type="InterPro" id="IPR038765">
    <property type="entry name" value="Papain-like_cys_pep_sf"/>
</dbReference>
<dbReference type="PROSITE" id="PS00972">
    <property type="entry name" value="USP_1"/>
    <property type="match status" value="1"/>
</dbReference>
<feature type="domain" description="USP" evidence="7">
    <location>
        <begin position="587"/>
        <end position="892"/>
    </location>
</feature>
<dbReference type="InterPro" id="IPR018200">
    <property type="entry name" value="USP_CS"/>
</dbReference>
<proteinExistence type="inferred from homology"/>
<evidence type="ECO:0000313" key="9">
    <source>
        <dbReference type="EMBL" id="KAK6130672.1"/>
    </source>
</evidence>
<feature type="compositionally biased region" description="Low complexity" evidence="6">
    <location>
        <begin position="998"/>
        <end position="1019"/>
    </location>
</feature>
<feature type="compositionally biased region" description="Polar residues" evidence="6">
    <location>
        <begin position="204"/>
        <end position="213"/>
    </location>
</feature>
<feature type="compositionally biased region" description="Polar residues" evidence="6">
    <location>
        <begin position="253"/>
        <end position="263"/>
    </location>
</feature>
<evidence type="ECO:0000313" key="10">
    <source>
        <dbReference type="Proteomes" id="UP001318860"/>
    </source>
</evidence>
<evidence type="ECO:0000256" key="5">
    <source>
        <dbReference type="PROSITE-ProRule" id="PRU00134"/>
    </source>
</evidence>
<dbReference type="PANTHER" id="PTHR24006:SF874">
    <property type="entry name" value="UBIQUITIN CARBOXYL-TERMINAL HYDROLASE 16"/>
    <property type="match status" value="1"/>
</dbReference>